<dbReference type="EMBL" id="JACHGB010000005">
    <property type="protein sequence ID" value="MBB5272619.1"/>
    <property type="molecule type" value="Genomic_DNA"/>
</dbReference>
<evidence type="ECO:0000256" key="1">
    <source>
        <dbReference type="ARBA" id="ARBA00005254"/>
    </source>
</evidence>
<dbReference type="SUPFAM" id="SSF52096">
    <property type="entry name" value="ClpP/crotonase"/>
    <property type="match status" value="1"/>
</dbReference>
<name>A0A7W8HID9_9BURK</name>
<dbReference type="PANTHER" id="PTHR42964:SF1">
    <property type="entry name" value="POLYKETIDE BIOSYNTHESIS ENOYL-COA HYDRATASE PKSH-RELATED"/>
    <property type="match status" value="1"/>
</dbReference>
<gene>
    <name evidence="2" type="ORF">HNQ70_002642</name>
</gene>
<organism evidence="2 3">
    <name type="scientific">Quisquiliibacterium transsilvanicum</name>
    <dbReference type="NCBI Taxonomy" id="1549638"/>
    <lineage>
        <taxon>Bacteria</taxon>
        <taxon>Pseudomonadati</taxon>
        <taxon>Pseudomonadota</taxon>
        <taxon>Betaproteobacteria</taxon>
        <taxon>Burkholderiales</taxon>
        <taxon>Burkholderiaceae</taxon>
        <taxon>Quisquiliibacterium</taxon>
    </lineage>
</organism>
<reference evidence="2 3" key="1">
    <citation type="submission" date="2020-08" db="EMBL/GenBank/DDBJ databases">
        <title>Genomic Encyclopedia of Type Strains, Phase IV (KMG-IV): sequencing the most valuable type-strain genomes for metagenomic binning, comparative biology and taxonomic classification.</title>
        <authorList>
            <person name="Goeker M."/>
        </authorList>
    </citation>
    <scope>NUCLEOTIDE SEQUENCE [LARGE SCALE GENOMIC DNA]</scope>
    <source>
        <strain evidence="2 3">DSM 29781</strain>
    </source>
</reference>
<accession>A0A7W8HID9</accession>
<evidence type="ECO:0000313" key="2">
    <source>
        <dbReference type="EMBL" id="MBB5272619.1"/>
    </source>
</evidence>
<dbReference type="Pfam" id="PF00378">
    <property type="entry name" value="ECH_1"/>
    <property type="match status" value="1"/>
</dbReference>
<dbReference type="InterPro" id="IPR029045">
    <property type="entry name" value="ClpP/crotonase-like_dom_sf"/>
</dbReference>
<dbReference type="InterPro" id="IPR051683">
    <property type="entry name" value="Enoyl-CoA_Hydratase/Isomerase"/>
</dbReference>
<sequence>MSAPIRRPNRDPALERAVPAAGGAPLVRLAAASGVATVTLARAPMHNALVPEMLLDLCVALETAGRREDVRCVLLQAEGEDFSIGPDLRRLAREMRGPGLQAYAAELAGLLNQAMLTLMRLTQPVLARVHGRVEGLALGLVLAADVVIATEDARFTAGQAGAGLAPGGGWTALLPRLAGARRAGAGLLLEREIVAGEARDWGIVTELAPAVDLRVHAAAAAARIAQASPAAMRKAKRTLLGDLADAEAALEAERLQFIEATCEAETRERVERFLRSNPAYPDDGTPA</sequence>
<dbReference type="InterPro" id="IPR001753">
    <property type="entry name" value="Enoyl-CoA_hydra/iso"/>
</dbReference>
<dbReference type="PANTHER" id="PTHR42964">
    <property type="entry name" value="ENOYL-COA HYDRATASE"/>
    <property type="match status" value="1"/>
</dbReference>
<dbReference type="Gene3D" id="3.90.226.10">
    <property type="entry name" value="2-enoyl-CoA Hydratase, Chain A, domain 1"/>
    <property type="match status" value="1"/>
</dbReference>
<comment type="caution">
    <text evidence="2">The sequence shown here is derived from an EMBL/GenBank/DDBJ whole genome shotgun (WGS) entry which is preliminary data.</text>
</comment>
<keyword evidence="3" id="KW-1185">Reference proteome</keyword>
<comment type="similarity">
    <text evidence="1">Belongs to the enoyl-CoA hydratase/isomerase family.</text>
</comment>
<dbReference type="EC" id="5.3.3.18" evidence="2"/>
<evidence type="ECO:0000313" key="3">
    <source>
        <dbReference type="Proteomes" id="UP000532440"/>
    </source>
</evidence>
<protein>
    <submittedName>
        <fullName evidence="2">2-(1,2-epoxy-1,2-dihydrophenyl)acetyl-CoA isomerase</fullName>
        <ecNumber evidence="2">5.3.3.18</ecNumber>
    </submittedName>
</protein>
<dbReference type="AlphaFoldDB" id="A0A7W8HID9"/>
<dbReference type="RefSeq" id="WP_183968318.1">
    <property type="nucleotide sequence ID" value="NZ_BAABEW010000012.1"/>
</dbReference>
<dbReference type="Proteomes" id="UP000532440">
    <property type="component" value="Unassembled WGS sequence"/>
</dbReference>
<keyword evidence="2" id="KW-0413">Isomerase</keyword>
<proteinExistence type="inferred from homology"/>
<dbReference type="GO" id="GO:0016853">
    <property type="term" value="F:isomerase activity"/>
    <property type="evidence" value="ECO:0007669"/>
    <property type="project" value="UniProtKB-KW"/>
</dbReference>
<dbReference type="CDD" id="cd06558">
    <property type="entry name" value="crotonase-like"/>
    <property type="match status" value="1"/>
</dbReference>